<accession>A0A7T0HRN8</accession>
<name>A0A7T0HRN8_9GAMM</name>
<keyword evidence="6" id="KW-1185">Reference proteome</keyword>
<keyword evidence="2" id="KW-1133">Transmembrane helix</keyword>
<reference evidence="3 6" key="1">
    <citation type="submission" date="2020-07" db="EMBL/GenBank/DDBJ databases">
        <title>A pangenomic view of the genus Pectobacterium provides insights into genome organization, phylogeny, and virulence.</title>
        <authorList>
            <person name="Jonkheer E."/>
            <person name="Brankovics B."/>
            <person name="Houwers I."/>
            <person name="Van Der Wolf J."/>
            <person name="Bonants P."/>
            <person name="Vreeburg R."/>
            <person name="Bollema R."/>
            <person name="De Haan J."/>
            <person name="Berke L."/>
            <person name="De Ridder D."/>
            <person name="Smit S."/>
            <person name="Van Der Lee T.A.J."/>
        </authorList>
    </citation>
    <scope>NUCLEOTIDE SEQUENCE [LARGE SCALE GENOMIC DNA]</scope>
    <source>
        <strain evidence="3 6">NAK:384</strain>
    </source>
</reference>
<evidence type="ECO:0000256" key="1">
    <source>
        <dbReference type="SAM" id="Coils"/>
    </source>
</evidence>
<evidence type="ECO:0000256" key="2">
    <source>
        <dbReference type="SAM" id="Phobius"/>
    </source>
</evidence>
<evidence type="ECO:0000313" key="5">
    <source>
        <dbReference type="Proteomes" id="UP000269351"/>
    </source>
</evidence>
<dbReference type="Proteomes" id="UP000269351">
    <property type="component" value="Chromosome"/>
</dbReference>
<gene>
    <name evidence="4" type="ORF">F126LOC_011620</name>
    <name evidence="3" type="ORF">H4F48_05885</name>
</gene>
<dbReference type="Proteomes" id="UP000762586">
    <property type="component" value="Unassembled WGS sequence"/>
</dbReference>
<proteinExistence type="predicted"/>
<evidence type="ECO:0000313" key="4">
    <source>
        <dbReference type="EMBL" id="QPK22337.1"/>
    </source>
</evidence>
<keyword evidence="1" id="KW-0175">Coiled coil</keyword>
<dbReference type="AlphaFoldDB" id="A0A7T0HRN8"/>
<dbReference type="EMBL" id="CP065031">
    <property type="protein sequence ID" value="QPK22337.1"/>
    <property type="molecule type" value="Genomic_DNA"/>
</dbReference>
<evidence type="ECO:0000313" key="3">
    <source>
        <dbReference type="EMBL" id="MBN3105610.1"/>
    </source>
</evidence>
<dbReference type="EMBL" id="JACGET010000004">
    <property type="protein sequence ID" value="MBN3105610.1"/>
    <property type="molecule type" value="Genomic_DNA"/>
</dbReference>
<keyword evidence="2" id="KW-0812">Transmembrane</keyword>
<protein>
    <submittedName>
        <fullName evidence="4">Uncharacterized protein</fullName>
    </submittedName>
</protein>
<feature type="coiled-coil region" evidence="1">
    <location>
        <begin position="37"/>
        <end position="82"/>
    </location>
</feature>
<feature type="transmembrane region" description="Helical" evidence="2">
    <location>
        <begin position="6"/>
        <end position="32"/>
    </location>
</feature>
<evidence type="ECO:0000313" key="6">
    <source>
        <dbReference type="Proteomes" id="UP000762586"/>
    </source>
</evidence>
<dbReference type="RefSeq" id="WP_119870510.1">
    <property type="nucleotide sequence ID" value="NZ_BSWF01000002.1"/>
</dbReference>
<organism evidence="4 5">
    <name type="scientific">Pectobacterium brasiliense</name>
    <dbReference type="NCBI Taxonomy" id="180957"/>
    <lineage>
        <taxon>Bacteria</taxon>
        <taxon>Pseudomonadati</taxon>
        <taxon>Pseudomonadota</taxon>
        <taxon>Gammaproteobacteria</taxon>
        <taxon>Enterobacterales</taxon>
        <taxon>Pectobacteriaceae</taxon>
        <taxon>Pectobacterium</taxon>
    </lineage>
</organism>
<reference evidence="4 5" key="2">
    <citation type="submission" date="2020-11" db="EMBL/GenBank/DDBJ databases">
        <title>Complete genome sequence of Pectobacterium brasiliense strain F126.</title>
        <authorList>
            <person name="Miroshnikov K."/>
            <person name="Vo T.N.H."/>
            <person name="Khodykina M.V."/>
            <person name="Kabanova A.P."/>
            <person name="Shneider M."/>
            <person name="Korzhenkov A."/>
            <person name="Toschakov S.V."/>
            <person name="Miroshnikov K.A."/>
            <person name="Ignatov A.N."/>
            <person name="Mikhailova Y.V."/>
            <person name="Shelenkov A."/>
            <person name="Yanushevich Y.G."/>
            <person name="Evseev P.V."/>
        </authorList>
    </citation>
    <scope>NUCLEOTIDE SEQUENCE [LARGE SCALE GENOMIC DNA]</scope>
    <source>
        <strain evidence="4 5">F126</strain>
    </source>
</reference>
<keyword evidence="2" id="KW-0472">Membrane</keyword>
<sequence>MTWEETFRLIGTGLFSVSSAGAIIVGLSSWLGKIWAQRILQKESHELKIQLNAAQHELNVSLKTIEKELDLMKEKYVSIRNDKVLIYRGIIDLIASLLAKLDAYYMNRLSQDEAMKHFDVFNEQRIRLYGYMAMFAPQNVMDTQDKLIDHLLQVAYGKRSYEWEEIRTMALALINEIREDVGIDQTPIEYNGKL</sequence>